<sequence length="98" mass="11603">MEAQRLQFTEVRKDDRRENVVIEPGKSKTNEDIVVKQPKPSTSTQEKRQKKKVVKHQKRQIYSNDKDDDDPISSPSPYNITREKEMRDLAAWNCDYTH</sequence>
<gene>
    <name evidence="2" type="ORF">TCEB3V08_LOCUS1849</name>
</gene>
<feature type="compositionally biased region" description="Basic residues" evidence="1">
    <location>
        <begin position="48"/>
        <end position="59"/>
    </location>
</feature>
<name>A0A7R9CEN1_TIMCR</name>
<evidence type="ECO:0000256" key="1">
    <source>
        <dbReference type="SAM" id="MobiDB-lite"/>
    </source>
</evidence>
<dbReference type="EMBL" id="OC316821">
    <property type="protein sequence ID" value="CAD7393897.1"/>
    <property type="molecule type" value="Genomic_DNA"/>
</dbReference>
<protein>
    <submittedName>
        <fullName evidence="2">Uncharacterized protein</fullName>
    </submittedName>
</protein>
<accession>A0A7R9CEN1</accession>
<reference evidence="2" key="1">
    <citation type="submission" date="2020-11" db="EMBL/GenBank/DDBJ databases">
        <authorList>
            <person name="Tran Van P."/>
        </authorList>
    </citation>
    <scope>NUCLEOTIDE SEQUENCE</scope>
</reference>
<proteinExistence type="predicted"/>
<feature type="region of interest" description="Disordered" evidence="1">
    <location>
        <begin position="17"/>
        <end position="82"/>
    </location>
</feature>
<feature type="compositionally biased region" description="Basic and acidic residues" evidence="1">
    <location>
        <begin position="17"/>
        <end position="34"/>
    </location>
</feature>
<dbReference type="AlphaFoldDB" id="A0A7R9CEN1"/>
<organism evidence="2">
    <name type="scientific">Timema cristinae</name>
    <name type="common">Walking stick</name>
    <dbReference type="NCBI Taxonomy" id="61476"/>
    <lineage>
        <taxon>Eukaryota</taxon>
        <taxon>Metazoa</taxon>
        <taxon>Ecdysozoa</taxon>
        <taxon>Arthropoda</taxon>
        <taxon>Hexapoda</taxon>
        <taxon>Insecta</taxon>
        <taxon>Pterygota</taxon>
        <taxon>Neoptera</taxon>
        <taxon>Polyneoptera</taxon>
        <taxon>Phasmatodea</taxon>
        <taxon>Timematodea</taxon>
        <taxon>Timematoidea</taxon>
        <taxon>Timematidae</taxon>
        <taxon>Timema</taxon>
    </lineage>
</organism>
<evidence type="ECO:0000313" key="2">
    <source>
        <dbReference type="EMBL" id="CAD7393897.1"/>
    </source>
</evidence>